<reference evidence="2 3" key="1">
    <citation type="submission" date="2015-07" db="EMBL/GenBank/DDBJ databases">
        <title>The genome of the fungus Escovopsis weberi, a specialized disease agent of ant agriculture.</title>
        <authorList>
            <person name="de Man T.J."/>
            <person name="Stajich J.E."/>
            <person name="Kubicek C.P."/>
            <person name="Chenthamara K."/>
            <person name="Atanasova L."/>
            <person name="Druzhinina I.S."/>
            <person name="Birnbaum S."/>
            <person name="Barribeau S.M."/>
            <person name="Teiling C."/>
            <person name="Suen G."/>
            <person name="Currie C."/>
            <person name="Gerardo N.M."/>
        </authorList>
    </citation>
    <scope>NUCLEOTIDE SEQUENCE [LARGE SCALE GENOMIC DNA]</scope>
</reference>
<dbReference type="SUPFAM" id="SSF142338">
    <property type="entry name" value="CofD-like"/>
    <property type="match status" value="1"/>
</dbReference>
<dbReference type="Gene3D" id="3.40.50.10680">
    <property type="entry name" value="CofD-like domains"/>
    <property type="match status" value="1"/>
</dbReference>
<keyword evidence="3" id="KW-1185">Reference proteome</keyword>
<evidence type="ECO:0000313" key="3">
    <source>
        <dbReference type="Proteomes" id="UP000053831"/>
    </source>
</evidence>
<dbReference type="InterPro" id="IPR002882">
    <property type="entry name" value="CofD"/>
</dbReference>
<dbReference type="AlphaFoldDB" id="A0A0N0RTB9"/>
<feature type="region of interest" description="Disordered" evidence="1">
    <location>
        <begin position="215"/>
        <end position="289"/>
    </location>
</feature>
<dbReference type="InterPro" id="IPR038136">
    <property type="entry name" value="CofD-like_dom_sf"/>
</dbReference>
<comment type="caution">
    <text evidence="2">The sequence shown here is derived from an EMBL/GenBank/DDBJ whole genome shotgun (WGS) entry which is preliminary data.</text>
</comment>
<dbReference type="PANTHER" id="PTHR31240">
    <property type="entry name" value="MATERNAL EFFECT EMBRYO ARREST 18"/>
    <property type="match status" value="1"/>
</dbReference>
<organism evidence="2 3">
    <name type="scientific">Escovopsis weberi</name>
    <dbReference type="NCBI Taxonomy" id="150374"/>
    <lineage>
        <taxon>Eukaryota</taxon>
        <taxon>Fungi</taxon>
        <taxon>Dikarya</taxon>
        <taxon>Ascomycota</taxon>
        <taxon>Pezizomycotina</taxon>
        <taxon>Sordariomycetes</taxon>
        <taxon>Hypocreomycetidae</taxon>
        <taxon>Hypocreales</taxon>
        <taxon>Hypocreaceae</taxon>
        <taxon>Escovopsis</taxon>
    </lineage>
</organism>
<dbReference type="GO" id="GO:0043743">
    <property type="term" value="F:LPPG:FO 2-phospho-L-lactate transferase activity"/>
    <property type="evidence" value="ECO:0007669"/>
    <property type="project" value="InterPro"/>
</dbReference>
<dbReference type="Proteomes" id="UP000053831">
    <property type="component" value="Unassembled WGS sequence"/>
</dbReference>
<dbReference type="PANTHER" id="PTHR31240:SF0">
    <property type="entry name" value="MATERNAL EFFECT EMBRYO ARREST 18"/>
    <property type="match status" value="1"/>
</dbReference>
<gene>
    <name evidence="2" type="ORF">ESCO_000099</name>
</gene>
<evidence type="ECO:0000313" key="2">
    <source>
        <dbReference type="EMBL" id="KOS19003.1"/>
    </source>
</evidence>
<dbReference type="OrthoDB" id="10267139at2759"/>
<accession>A0A0N0RTB9</accession>
<proteinExistence type="predicted"/>
<name>A0A0N0RTB9_ESCWE</name>
<protein>
    <submittedName>
        <fullName evidence="2">Uncharacterized protein</fullName>
    </submittedName>
</protein>
<dbReference type="EMBL" id="LGSR01000020">
    <property type="protein sequence ID" value="KOS19003.1"/>
    <property type="molecule type" value="Genomic_DNA"/>
</dbReference>
<dbReference type="Pfam" id="PF01933">
    <property type="entry name" value="CofD"/>
    <property type="match status" value="1"/>
</dbReference>
<feature type="compositionally biased region" description="Low complexity" evidence="1">
    <location>
        <begin position="225"/>
        <end position="239"/>
    </location>
</feature>
<sequence>MAQHQHQHDPARTGIVIFSGGSATNSLVDVFEAVRSANNAALSYVIPISDNGGSSSEIIRVFGGPGIGDVRSRLTLAVKQLFEHRLPPDSYAAARAEWFEIVEGSHPLWAGVSSPKRELVRSFLNAFNHELLKRMRPSSRFDFSGASVGNLFLTGARLFTGSFEAAIYLLSQICGVPDRVAVLPALNTNFAHHIAAGLEDGSVIVGQNDISHPSIPSAAVPVPGSATSTSTSTSTGISTPVNGGERPPASITAAATAAAADDDDPVEDANLPGSHPALRRPALRFSKDQEDPLPSRIARIWYINPYGHEIRLPANPRVLAALHAAHTVVFSIGSLFTSIVPSLVLKGVGAAVASPLVQHKILILNASTDRETSCAPPSPSSSSSAAAAAAAAAAAFSTSTSSPPRQPFSALDFVAAVANACAQSSGLPDPPREEDYAHYVTHLVYLEGPGAPVVDRQRFARLGIDTTRLYGPRDGGGRGSRYDGKALAQRLESIIGHVRSERGRRNTFVG</sequence>
<dbReference type="STRING" id="150374.A0A0N0RTB9"/>
<evidence type="ECO:0000256" key="1">
    <source>
        <dbReference type="SAM" id="MobiDB-lite"/>
    </source>
</evidence>